<dbReference type="InterPro" id="IPR001005">
    <property type="entry name" value="SANT/Myb"/>
</dbReference>
<dbReference type="InterPro" id="IPR009057">
    <property type="entry name" value="Homeodomain-like_sf"/>
</dbReference>
<dbReference type="GO" id="GO:0005730">
    <property type="term" value="C:nucleolus"/>
    <property type="evidence" value="ECO:0007669"/>
    <property type="project" value="TreeGrafter"/>
</dbReference>
<dbReference type="CDD" id="cd00167">
    <property type="entry name" value="SANT"/>
    <property type="match status" value="1"/>
</dbReference>
<dbReference type="InterPro" id="IPR053078">
    <property type="entry name" value="TTF1-like"/>
</dbReference>
<dbReference type="AlphaFoldDB" id="A0A9Q0EBH2"/>
<evidence type="ECO:0000313" key="4">
    <source>
        <dbReference type="EMBL" id="KAJ3604339.1"/>
    </source>
</evidence>
<sequence>METLDGIIVHPSPKNKMKSSSAGKALLLDTPGTRQEELHRKRKNNNGEEEDEKKKKKKKKRKIEAESMETSELQDSEGRGQEHEPEEAGPSSSTQDGTTGKKKKKKKKKKMEKVVVIDAADDDDDGEEEEEEGEVVSEVPVVIETSIVKKKKKLEETVVTRDDDDDDDDDDDNDNNSNDGGPNAAGVLAKYKKPNEKKKSAVVPKAVDHNSPAGHTLSEEEREPVTLGAASVQKEGKKKKRKREAQERNILRESDEYFASLAELLSYVPDIGSRSPVIICKMLRQDLPRFREFKTRGIQLRWGRFLKRENDQIKVNVANFLALTGITTANQLFYPDRHKELMEDIKKLRVVHSFQQRIAEDIPRPCFKVYTRGKKIFDDLNYMGRFTEDEDLQLQKLQRIHGNDWKTIARVLYRSTFSLEKRFNVIGATSGPWSQEEVDKLVGVMKLHLGKLARENQPGSDEASSGPDEASSGLWLTKQQLSCKLPWKFISEQMASRSWIQCREKWFLFLKPKLASFSKEVKRAGVLPKINLINTLYAMNLEDAAEIDWEQVANCLGNVMPYAAQKMFNALKITRVPHSSVLSFCELIDFLHDKVVPMLRTKLKIADSQPLQQQEAPCLYLLSDLFSNEDYMELDNTT</sequence>
<feature type="compositionally biased region" description="Acidic residues" evidence="1">
    <location>
        <begin position="162"/>
        <end position="174"/>
    </location>
</feature>
<dbReference type="SUPFAM" id="SSF46689">
    <property type="entry name" value="Homeodomain-like"/>
    <property type="match status" value="2"/>
</dbReference>
<dbReference type="PANTHER" id="PTHR46760:SF1">
    <property type="entry name" value="TRANSCRIPTION TERMINATION FACTOR 1"/>
    <property type="match status" value="1"/>
</dbReference>
<evidence type="ECO:0000259" key="3">
    <source>
        <dbReference type="PROSITE" id="PS51294"/>
    </source>
</evidence>
<evidence type="ECO:0000313" key="5">
    <source>
        <dbReference type="Proteomes" id="UP001148018"/>
    </source>
</evidence>
<organism evidence="4 5">
    <name type="scientific">Muraenolepis orangiensis</name>
    <name type="common">Patagonian moray cod</name>
    <dbReference type="NCBI Taxonomy" id="630683"/>
    <lineage>
        <taxon>Eukaryota</taxon>
        <taxon>Metazoa</taxon>
        <taxon>Chordata</taxon>
        <taxon>Craniata</taxon>
        <taxon>Vertebrata</taxon>
        <taxon>Euteleostomi</taxon>
        <taxon>Actinopterygii</taxon>
        <taxon>Neopterygii</taxon>
        <taxon>Teleostei</taxon>
        <taxon>Neoteleostei</taxon>
        <taxon>Acanthomorphata</taxon>
        <taxon>Zeiogadaria</taxon>
        <taxon>Gadariae</taxon>
        <taxon>Gadiformes</taxon>
        <taxon>Muraenolepidoidei</taxon>
        <taxon>Muraenolepididae</taxon>
        <taxon>Muraenolepis</taxon>
    </lineage>
</organism>
<dbReference type="GO" id="GO:0003682">
    <property type="term" value="F:chromatin binding"/>
    <property type="evidence" value="ECO:0007669"/>
    <property type="project" value="TreeGrafter"/>
</dbReference>
<dbReference type="PROSITE" id="PS51294">
    <property type="entry name" value="HTH_MYB"/>
    <property type="match status" value="1"/>
</dbReference>
<feature type="region of interest" description="Disordered" evidence="1">
    <location>
        <begin position="1"/>
        <end position="246"/>
    </location>
</feature>
<feature type="compositionally biased region" description="Basic residues" evidence="1">
    <location>
        <begin position="100"/>
        <end position="111"/>
    </location>
</feature>
<dbReference type="EMBL" id="JANIIK010000044">
    <property type="protein sequence ID" value="KAJ3604339.1"/>
    <property type="molecule type" value="Genomic_DNA"/>
</dbReference>
<feature type="compositionally biased region" description="Acidic residues" evidence="1">
    <location>
        <begin position="119"/>
        <end position="135"/>
    </location>
</feature>
<name>A0A9Q0EBH2_9TELE</name>
<dbReference type="PANTHER" id="PTHR46760">
    <property type="entry name" value="TRANSCRIPTION TERMINATION FACTOR 1"/>
    <property type="match status" value="1"/>
</dbReference>
<reference evidence="4" key="1">
    <citation type="submission" date="2022-07" db="EMBL/GenBank/DDBJ databases">
        <title>Chromosome-level genome of Muraenolepis orangiensis.</title>
        <authorList>
            <person name="Kim J."/>
        </authorList>
    </citation>
    <scope>NUCLEOTIDE SEQUENCE</scope>
    <source>
        <strain evidence="4">KU_S4_2022</strain>
        <tissue evidence="4">Muscle</tissue>
    </source>
</reference>
<dbReference type="Gene3D" id="1.10.10.60">
    <property type="entry name" value="Homeodomain-like"/>
    <property type="match status" value="2"/>
</dbReference>
<evidence type="ECO:0000259" key="2">
    <source>
        <dbReference type="PROSITE" id="PS50090"/>
    </source>
</evidence>
<keyword evidence="5" id="KW-1185">Reference proteome</keyword>
<dbReference type="PROSITE" id="PS50090">
    <property type="entry name" value="MYB_LIKE"/>
    <property type="match status" value="1"/>
</dbReference>
<evidence type="ECO:0008006" key="6">
    <source>
        <dbReference type="Google" id="ProtNLM"/>
    </source>
</evidence>
<gene>
    <name evidence="4" type="ORF">NHX12_029080</name>
</gene>
<feature type="domain" description="Myb-like" evidence="2">
    <location>
        <begin position="431"/>
        <end position="510"/>
    </location>
</feature>
<accession>A0A9Q0EBH2</accession>
<protein>
    <recommendedName>
        <fullName evidence="6">Myb-like domain-containing protein</fullName>
    </recommendedName>
</protein>
<evidence type="ECO:0000256" key="1">
    <source>
        <dbReference type="SAM" id="MobiDB-lite"/>
    </source>
</evidence>
<dbReference type="InterPro" id="IPR017930">
    <property type="entry name" value="Myb_dom"/>
</dbReference>
<feature type="compositionally biased region" description="Low complexity" evidence="1">
    <location>
        <begin position="136"/>
        <end position="146"/>
    </location>
</feature>
<dbReference type="Proteomes" id="UP001148018">
    <property type="component" value="Unassembled WGS sequence"/>
</dbReference>
<comment type="caution">
    <text evidence="4">The sequence shown here is derived from an EMBL/GenBank/DDBJ whole genome shotgun (WGS) entry which is preliminary data.</text>
</comment>
<dbReference type="GO" id="GO:0006363">
    <property type="term" value="P:termination of RNA polymerase I transcription"/>
    <property type="evidence" value="ECO:0007669"/>
    <property type="project" value="TreeGrafter"/>
</dbReference>
<proteinExistence type="predicted"/>
<dbReference type="OrthoDB" id="5812619at2759"/>
<feature type="domain" description="HTH myb-type" evidence="3">
    <location>
        <begin position="487"/>
        <end position="514"/>
    </location>
</feature>
<dbReference type="Pfam" id="PF13921">
    <property type="entry name" value="Myb_DNA-bind_6"/>
    <property type="match status" value="1"/>
</dbReference>
<dbReference type="SMART" id="SM00717">
    <property type="entry name" value="SANT"/>
    <property type="match status" value="2"/>
</dbReference>
<feature type="compositionally biased region" description="Acidic residues" evidence="1">
    <location>
        <begin position="66"/>
        <end position="75"/>
    </location>
</feature>